<dbReference type="Proteomes" id="UP000005555">
    <property type="component" value="Unassembled WGS sequence"/>
</dbReference>
<sequence length="521" mass="59106">MRQKTLLVTFLFLLNACGGGSSPAKLPDNGSANLPADPPAEQPVAAPSISQILFSTANNSGLPADLMLSKSDSGTGFNGRVLSNSRVSELIASFEFTGSSVSIEGVAQESGTSVNDFTEVVIYTVANSDGETESYSVDLTKFTGLPIIYLETDNSALIESKDDYVTGDVSIDGGRDFDDMPSTEMKIRGRGNSTWFLHPKQPFQMKLSDKAEFLGMPRDKKWLFLAEYSDKTLLRNKITFEMGYLSHLDWTPEGRFAEVYINDQYNGTYNITQKVEESDNRVALGDSGYLLELDQLERLDEDDVYFDSVITDRFLINIKEPSLELNSVEYTYIKDLLANFETALYGNSYRSATTGYAKYIDIDSFIDWYLINEINKNQDSRSWSSMFVNVMPGEKIKMGPLWDFDLSFGNVDYSDAQYSEGFWVKFHPWFERLFQDPAFVEKVNVRFAHFKQNQNSILDKIDAYAEQLQWAQQQNNDKWQTIGLAVWPNPVVFDTYQGEVDHLKSWYSNRMEWLETALAEL</sequence>
<dbReference type="InterPro" id="IPR014867">
    <property type="entry name" value="Spore_coat_CotH_CotH2/3/7"/>
</dbReference>
<accession>Q1YPX7</accession>
<evidence type="ECO:0000313" key="2">
    <source>
        <dbReference type="Proteomes" id="UP000005555"/>
    </source>
</evidence>
<organism evidence="1 2">
    <name type="scientific">gamma proteobacterium HTCC2207</name>
    <dbReference type="NCBI Taxonomy" id="314287"/>
    <lineage>
        <taxon>Bacteria</taxon>
        <taxon>Pseudomonadati</taxon>
        <taxon>Pseudomonadota</taxon>
        <taxon>Gammaproteobacteria</taxon>
        <taxon>Cellvibrionales</taxon>
        <taxon>Porticoccaceae</taxon>
        <taxon>SAR92 clade</taxon>
    </lineage>
</organism>
<dbReference type="EMBL" id="AAPI01000008">
    <property type="protein sequence ID" value="EAS46232.1"/>
    <property type="molecule type" value="Genomic_DNA"/>
</dbReference>
<keyword evidence="2" id="KW-1185">Reference proteome</keyword>
<dbReference type="HOGENOM" id="CLU_022931_2_0_6"/>
<evidence type="ECO:0008006" key="3">
    <source>
        <dbReference type="Google" id="ProtNLM"/>
    </source>
</evidence>
<reference evidence="1 2" key="1">
    <citation type="submission" date="2006-03" db="EMBL/GenBank/DDBJ databases">
        <authorList>
            <person name="Giovannoni S.J."/>
            <person name="Cho J.-C."/>
            <person name="Ferriera S."/>
            <person name="Johnson J."/>
            <person name="Kravitz S."/>
            <person name="Halpern A."/>
            <person name="Remington K."/>
            <person name="Beeson K."/>
            <person name="Tran B."/>
            <person name="Rogers Y.-H."/>
            <person name="Friedman R."/>
            <person name="Venter J.C."/>
        </authorList>
    </citation>
    <scope>NUCLEOTIDE SEQUENCE [LARGE SCALE GENOMIC DNA]</scope>
    <source>
        <strain evidence="1 2">HTCC2207</strain>
    </source>
</reference>
<comment type="caution">
    <text evidence="1">The sequence shown here is derived from an EMBL/GenBank/DDBJ whole genome shotgun (WGS) entry which is preliminary data.</text>
</comment>
<dbReference type="Pfam" id="PF08757">
    <property type="entry name" value="CotH"/>
    <property type="match status" value="1"/>
</dbReference>
<evidence type="ECO:0000313" key="1">
    <source>
        <dbReference type="EMBL" id="EAS46232.1"/>
    </source>
</evidence>
<dbReference type="STRING" id="314287.GB2207_05709"/>
<proteinExistence type="predicted"/>
<dbReference type="Gene3D" id="2.60.40.2340">
    <property type="match status" value="1"/>
</dbReference>
<dbReference type="AlphaFoldDB" id="Q1YPX7"/>
<name>Q1YPX7_9GAMM</name>
<dbReference type="OrthoDB" id="9779955at2"/>
<protein>
    <recommendedName>
        <fullName evidence="3">CotH protein</fullName>
    </recommendedName>
</protein>
<dbReference type="eggNOG" id="COG5337">
    <property type="taxonomic scope" value="Bacteria"/>
</dbReference>
<gene>
    <name evidence="1" type="ORF">GB2207_05709</name>
</gene>